<keyword evidence="1" id="KW-1133">Transmembrane helix</keyword>
<dbReference type="EMBL" id="LRQB01000050">
    <property type="protein sequence ID" value="KXA20240.1"/>
    <property type="molecule type" value="Genomic_DNA"/>
</dbReference>
<dbReference type="AlphaFoldDB" id="A0A133NVC0"/>
<protein>
    <submittedName>
        <fullName evidence="2">Uncharacterized protein</fullName>
    </submittedName>
</protein>
<evidence type="ECO:0000313" key="2">
    <source>
        <dbReference type="EMBL" id="KXA20240.1"/>
    </source>
</evidence>
<gene>
    <name evidence="2" type="ORF">HMPREF3208_00820</name>
</gene>
<organism evidence="2 3">
    <name type="scientific">Gardnerella vaginalis</name>
    <dbReference type="NCBI Taxonomy" id="2702"/>
    <lineage>
        <taxon>Bacteria</taxon>
        <taxon>Bacillati</taxon>
        <taxon>Actinomycetota</taxon>
        <taxon>Actinomycetes</taxon>
        <taxon>Bifidobacteriales</taxon>
        <taxon>Bifidobacteriaceae</taxon>
        <taxon>Gardnerella</taxon>
    </lineage>
</organism>
<evidence type="ECO:0000256" key="1">
    <source>
        <dbReference type="SAM" id="Phobius"/>
    </source>
</evidence>
<keyword evidence="1" id="KW-0812">Transmembrane</keyword>
<feature type="transmembrane region" description="Helical" evidence="1">
    <location>
        <begin position="6"/>
        <end position="27"/>
    </location>
</feature>
<accession>A0A133NVC0</accession>
<proteinExistence type="predicted"/>
<dbReference type="Proteomes" id="UP000070687">
    <property type="component" value="Unassembled WGS sequence"/>
</dbReference>
<comment type="caution">
    <text evidence="2">The sequence shown here is derived from an EMBL/GenBank/DDBJ whole genome shotgun (WGS) entry which is preliminary data.</text>
</comment>
<reference evidence="2 3" key="1">
    <citation type="submission" date="2016-01" db="EMBL/GenBank/DDBJ databases">
        <authorList>
            <person name="Oliw E.H."/>
        </authorList>
    </citation>
    <scope>NUCLEOTIDE SEQUENCE [LARGE SCALE GENOMIC DNA]</scope>
    <source>
        <strain evidence="2 3">PSS_7772B</strain>
    </source>
</reference>
<keyword evidence="1" id="KW-0472">Membrane</keyword>
<dbReference type="PATRIC" id="fig|2702.100.peg.800"/>
<sequence>MCVTVLVAMFLRIVYEFWLMCLVFSVVRSRKFQHRAFRRCAPLLALCPKFS</sequence>
<evidence type="ECO:0000313" key="3">
    <source>
        <dbReference type="Proteomes" id="UP000070687"/>
    </source>
</evidence>
<name>A0A133NVC0_GARVA</name>